<evidence type="ECO:0000313" key="3">
    <source>
        <dbReference type="WBParaSite" id="PTRK_0000252900.1"/>
    </source>
</evidence>
<sequence>MGIIKYQRHQMLDTAIIAFTISCLGSYCAAYAISDEFLYRLFERGLFRMEEWSKFKKILSEKYKWNIFYAFFPLKVGCISNVGCIICLLIAKKSNELFLKSLRIFLISLCITALCYCFSFTYILIGDIIGLDELVYVDGFYIDTTVYFRTQDMIIIAVYPLISLAPIVISTPPVMKVWRKQIILSEKNLIRAYGIR</sequence>
<evidence type="ECO:0000313" key="2">
    <source>
        <dbReference type="Proteomes" id="UP000038045"/>
    </source>
</evidence>
<reference evidence="3" key="1">
    <citation type="submission" date="2017-02" db="UniProtKB">
        <authorList>
            <consortium name="WormBaseParasite"/>
        </authorList>
    </citation>
    <scope>IDENTIFICATION</scope>
</reference>
<organism evidence="2 3">
    <name type="scientific">Parastrongyloides trichosuri</name>
    <name type="common">Possum-specific nematode worm</name>
    <dbReference type="NCBI Taxonomy" id="131310"/>
    <lineage>
        <taxon>Eukaryota</taxon>
        <taxon>Metazoa</taxon>
        <taxon>Ecdysozoa</taxon>
        <taxon>Nematoda</taxon>
        <taxon>Chromadorea</taxon>
        <taxon>Rhabditida</taxon>
        <taxon>Tylenchina</taxon>
        <taxon>Panagrolaimomorpha</taxon>
        <taxon>Strongyloidoidea</taxon>
        <taxon>Strongyloididae</taxon>
        <taxon>Parastrongyloides</taxon>
    </lineage>
</organism>
<proteinExistence type="predicted"/>
<dbReference type="WBParaSite" id="PTRK_0000252900.1">
    <property type="protein sequence ID" value="PTRK_0000252900.1"/>
    <property type="gene ID" value="PTRK_0000252900"/>
</dbReference>
<accession>A0A0N4Z5Y6</accession>
<feature type="transmembrane region" description="Helical" evidence="1">
    <location>
        <begin position="12"/>
        <end position="33"/>
    </location>
</feature>
<feature type="transmembrane region" description="Helical" evidence="1">
    <location>
        <begin position="102"/>
        <end position="125"/>
    </location>
</feature>
<protein>
    <submittedName>
        <fullName evidence="3">Lipoprotein</fullName>
    </submittedName>
</protein>
<name>A0A0N4Z5Y6_PARTI</name>
<dbReference type="AlphaFoldDB" id="A0A0N4Z5Y6"/>
<feature type="transmembrane region" description="Helical" evidence="1">
    <location>
        <begin position="153"/>
        <end position="175"/>
    </location>
</feature>
<dbReference type="Proteomes" id="UP000038045">
    <property type="component" value="Unplaced"/>
</dbReference>
<evidence type="ECO:0000256" key="1">
    <source>
        <dbReference type="SAM" id="Phobius"/>
    </source>
</evidence>
<keyword evidence="1" id="KW-0812">Transmembrane</keyword>
<feature type="transmembrane region" description="Helical" evidence="1">
    <location>
        <begin position="67"/>
        <end position="90"/>
    </location>
</feature>
<keyword evidence="1" id="KW-1133">Transmembrane helix</keyword>
<keyword evidence="2" id="KW-1185">Reference proteome</keyword>
<keyword evidence="1" id="KW-0472">Membrane</keyword>